<evidence type="ECO:0000256" key="4">
    <source>
        <dbReference type="RuleBase" id="RU369062"/>
    </source>
</evidence>
<dbReference type="InterPro" id="IPR022488">
    <property type="entry name" value="PPK2-related"/>
</dbReference>
<dbReference type="InterPro" id="IPR022486">
    <property type="entry name" value="PPK2_PA0141"/>
</dbReference>
<keyword evidence="8" id="KW-1185">Reference proteome</keyword>
<keyword evidence="2 4" id="KW-0808">Transferase</keyword>
<dbReference type="NCBIfam" id="TIGR03707">
    <property type="entry name" value="PPK2_P_aer"/>
    <property type="match status" value="1"/>
</dbReference>
<dbReference type="PIRSF" id="PIRSF028756">
    <property type="entry name" value="PPK2_prd"/>
    <property type="match status" value="1"/>
</dbReference>
<proteinExistence type="inferred from homology"/>
<dbReference type="EC" id="2.7.4.-" evidence="4"/>
<comment type="subunit">
    <text evidence="4">Homotetramer.</text>
</comment>
<evidence type="ECO:0000313" key="7">
    <source>
        <dbReference type="EMBL" id="MBT2133640.1"/>
    </source>
</evidence>
<evidence type="ECO:0000256" key="5">
    <source>
        <dbReference type="SAM" id="MobiDB-lite"/>
    </source>
</evidence>
<name>A0ABS5W1K0_9SPHN</name>
<feature type="domain" description="Polyphosphate kinase-2-related" evidence="6">
    <location>
        <begin position="36"/>
        <end position="261"/>
    </location>
</feature>
<dbReference type="Gene3D" id="3.40.50.300">
    <property type="entry name" value="P-loop containing nucleotide triphosphate hydrolases"/>
    <property type="match status" value="1"/>
</dbReference>
<dbReference type="RefSeq" id="WP_214534947.1">
    <property type="nucleotide sequence ID" value="NZ_JAHFVK010000001.1"/>
</dbReference>
<keyword evidence="3 4" id="KW-0418">Kinase</keyword>
<evidence type="ECO:0000313" key="8">
    <source>
        <dbReference type="Proteomes" id="UP000811255"/>
    </source>
</evidence>
<evidence type="ECO:0000259" key="6">
    <source>
        <dbReference type="Pfam" id="PF03976"/>
    </source>
</evidence>
<dbReference type="Pfam" id="PF03976">
    <property type="entry name" value="PPK2"/>
    <property type="match status" value="1"/>
</dbReference>
<evidence type="ECO:0000256" key="2">
    <source>
        <dbReference type="ARBA" id="ARBA00022679"/>
    </source>
</evidence>
<evidence type="ECO:0000256" key="3">
    <source>
        <dbReference type="ARBA" id="ARBA00022777"/>
    </source>
</evidence>
<feature type="compositionally biased region" description="Basic and acidic residues" evidence="5">
    <location>
        <begin position="7"/>
        <end position="19"/>
    </location>
</feature>
<gene>
    <name evidence="7" type="primary">ppk2</name>
    <name evidence="7" type="ORF">KK137_04770</name>
</gene>
<dbReference type="EMBL" id="JAHFVK010000001">
    <property type="protein sequence ID" value="MBT2133640.1"/>
    <property type="molecule type" value="Genomic_DNA"/>
</dbReference>
<dbReference type="GO" id="GO:0008976">
    <property type="term" value="F:polyphosphate kinase activity"/>
    <property type="evidence" value="ECO:0007669"/>
    <property type="project" value="UniProtKB-EC"/>
</dbReference>
<protein>
    <recommendedName>
        <fullName evidence="4">ADP/GDP-polyphosphate phosphotransferase</fullName>
        <ecNumber evidence="4">2.7.4.-</ecNumber>
    </recommendedName>
    <alternativeName>
        <fullName evidence="4">Polyphosphate kinase PPK2</fullName>
    </alternativeName>
</protein>
<accession>A0ABS5W1K0</accession>
<evidence type="ECO:0000256" key="1">
    <source>
        <dbReference type="ARBA" id="ARBA00009924"/>
    </source>
</evidence>
<sequence>MTAQVHRPFEKTAKADAAVKKGKTSAKKSKAKPEKLSRKIYEEELGKLQVELCHLQEWVKDRGERVIIILEGRDAAGKSGLIRVIKERVSPRVFRVVALSSPKEERRSKLFLQRYIEQFPVSGEVVIYDRSWYNRAGVERVLGFASDKQVSRFLMDVPIFERWATDAGIILIKLWLEIGKDEQERRLRKRINDPLRQWKFSPLDLKSFTKWYEYSRARDEMFEATDLEEASWHVLPSDDKKRARLNGISHILSRVPYKATEHEKPKLPKRSNKNRYDDRLDPDKVRFVSAIY</sequence>
<comment type="similarity">
    <text evidence="1 4">Belongs to the polyphosphate kinase 2 (PPK2) family. Class I subfamily.</text>
</comment>
<dbReference type="InterPro" id="IPR016898">
    <property type="entry name" value="Polyphosphate_phosphotransfera"/>
</dbReference>
<comment type="function">
    <text evidence="4">Uses inorganic polyphosphate (polyP) as a donor to convert GDP to GTP or ADP to ATP.</text>
</comment>
<organism evidence="7 8">
    <name type="scientific">Croceibacterium selenioxidans</name>
    <dbReference type="NCBI Taxonomy" id="2838833"/>
    <lineage>
        <taxon>Bacteria</taxon>
        <taxon>Pseudomonadati</taxon>
        <taxon>Pseudomonadota</taxon>
        <taxon>Alphaproteobacteria</taxon>
        <taxon>Sphingomonadales</taxon>
        <taxon>Erythrobacteraceae</taxon>
        <taxon>Croceibacterium</taxon>
    </lineage>
</organism>
<dbReference type="InterPro" id="IPR027417">
    <property type="entry name" value="P-loop_NTPase"/>
</dbReference>
<dbReference type="PANTHER" id="PTHR34383:SF1">
    <property type="entry name" value="ADP-POLYPHOSPHATE PHOSPHOTRANSFERASE"/>
    <property type="match status" value="1"/>
</dbReference>
<dbReference type="SUPFAM" id="SSF52540">
    <property type="entry name" value="P-loop containing nucleoside triphosphate hydrolases"/>
    <property type="match status" value="1"/>
</dbReference>
<comment type="caution">
    <text evidence="7">The sequence shown here is derived from an EMBL/GenBank/DDBJ whole genome shotgun (WGS) entry which is preliminary data.</text>
</comment>
<feature type="region of interest" description="Disordered" evidence="5">
    <location>
        <begin position="1"/>
        <end position="31"/>
    </location>
</feature>
<dbReference type="PANTHER" id="PTHR34383">
    <property type="entry name" value="POLYPHOSPHATE:AMP PHOSPHOTRANSFERASE-RELATED"/>
    <property type="match status" value="1"/>
</dbReference>
<feature type="compositionally biased region" description="Basic residues" evidence="5">
    <location>
        <begin position="20"/>
        <end position="30"/>
    </location>
</feature>
<dbReference type="Proteomes" id="UP000811255">
    <property type="component" value="Unassembled WGS sequence"/>
</dbReference>
<reference evidence="7 8" key="1">
    <citation type="submission" date="2021-05" db="EMBL/GenBank/DDBJ databases">
        <title>Croceibacterium sp. LX-88 genome sequence.</title>
        <authorList>
            <person name="Luo X."/>
        </authorList>
    </citation>
    <scope>NUCLEOTIDE SEQUENCE [LARGE SCALE GENOMIC DNA]</scope>
    <source>
        <strain evidence="7 8">LX-88</strain>
    </source>
</reference>